<keyword evidence="6" id="KW-1185">Reference proteome</keyword>
<dbReference type="InterPro" id="IPR020084">
    <property type="entry name" value="NUDIX_hydrolase_CS"/>
</dbReference>
<accession>A0A5M3W2Y2</accession>
<dbReference type="GO" id="GO:0016787">
    <property type="term" value="F:hydrolase activity"/>
    <property type="evidence" value="ECO:0007669"/>
    <property type="project" value="UniProtKB-KW"/>
</dbReference>
<proteinExistence type="inferred from homology"/>
<dbReference type="EMBL" id="BLAD01000064">
    <property type="protein sequence ID" value="GES03086.1"/>
    <property type="molecule type" value="Genomic_DNA"/>
</dbReference>
<dbReference type="InterPro" id="IPR020476">
    <property type="entry name" value="Nudix_hydrolase"/>
</dbReference>
<dbReference type="CDD" id="cd04673">
    <property type="entry name" value="NUDIX_ADPRase"/>
    <property type="match status" value="1"/>
</dbReference>
<dbReference type="PROSITE" id="PS00893">
    <property type="entry name" value="NUDIX_BOX"/>
    <property type="match status" value="1"/>
</dbReference>
<evidence type="ECO:0000259" key="4">
    <source>
        <dbReference type="PROSITE" id="PS51462"/>
    </source>
</evidence>
<dbReference type="Gene3D" id="3.90.79.10">
    <property type="entry name" value="Nucleoside Triphosphate Pyrophosphohydrolase"/>
    <property type="match status" value="1"/>
</dbReference>
<evidence type="ECO:0000313" key="6">
    <source>
        <dbReference type="Proteomes" id="UP000334990"/>
    </source>
</evidence>
<dbReference type="InterPro" id="IPR000086">
    <property type="entry name" value="NUDIX_hydrolase_dom"/>
</dbReference>
<evidence type="ECO:0000256" key="1">
    <source>
        <dbReference type="ARBA" id="ARBA00005582"/>
    </source>
</evidence>
<keyword evidence="2 3" id="KW-0378">Hydrolase</keyword>
<dbReference type="PRINTS" id="PR00502">
    <property type="entry name" value="NUDIXFAMILY"/>
</dbReference>
<dbReference type="RefSeq" id="WP_155339264.1">
    <property type="nucleotide sequence ID" value="NZ_BAAABN010000035.1"/>
</dbReference>
<dbReference type="Proteomes" id="UP000334990">
    <property type="component" value="Unassembled WGS sequence"/>
</dbReference>
<dbReference type="PANTHER" id="PTHR43736:SF1">
    <property type="entry name" value="DIHYDRONEOPTERIN TRIPHOSPHATE DIPHOSPHATASE"/>
    <property type="match status" value="1"/>
</dbReference>
<dbReference type="PANTHER" id="PTHR43736">
    <property type="entry name" value="ADP-RIBOSE PYROPHOSPHATASE"/>
    <property type="match status" value="1"/>
</dbReference>
<name>A0A5M3W2Y2_9ACTN</name>
<comment type="caution">
    <text evidence="5">The sequence shown here is derived from an EMBL/GenBank/DDBJ whole genome shotgun (WGS) entry which is preliminary data.</text>
</comment>
<dbReference type="PROSITE" id="PS51462">
    <property type="entry name" value="NUDIX"/>
    <property type="match status" value="1"/>
</dbReference>
<dbReference type="AlphaFoldDB" id="A0A5M3W2Y2"/>
<evidence type="ECO:0000313" key="5">
    <source>
        <dbReference type="EMBL" id="GES03086.1"/>
    </source>
</evidence>
<protein>
    <submittedName>
        <fullName evidence="5">NUDIX hydrolase</fullName>
    </submittedName>
</protein>
<dbReference type="SUPFAM" id="SSF55811">
    <property type="entry name" value="Nudix"/>
    <property type="match status" value="1"/>
</dbReference>
<gene>
    <name evidence="5" type="ORF">Acor_51520</name>
</gene>
<evidence type="ECO:0000256" key="2">
    <source>
        <dbReference type="ARBA" id="ARBA00022801"/>
    </source>
</evidence>
<dbReference type="OrthoDB" id="9804442at2"/>
<dbReference type="InterPro" id="IPR015797">
    <property type="entry name" value="NUDIX_hydrolase-like_dom_sf"/>
</dbReference>
<comment type="similarity">
    <text evidence="1 3">Belongs to the Nudix hydrolase family.</text>
</comment>
<sequence length="124" mass="13178">MRCVGAVIRAADGRLLLVRRGRPPGEGLWSVPGGRVEAGECDAEALVREVREETGLDVTAGGLAGTVIRPPYEIHDYYAAAVGGELRAGDDAAEVRWVSDAELRRLPLTDGLLDFLDGLSGPPR</sequence>
<reference evidence="5 6" key="1">
    <citation type="submission" date="2019-10" db="EMBL/GenBank/DDBJ databases">
        <title>Whole genome shotgun sequence of Acrocarpospora corrugata NBRC 13972.</title>
        <authorList>
            <person name="Ichikawa N."/>
            <person name="Kimura A."/>
            <person name="Kitahashi Y."/>
            <person name="Komaki H."/>
            <person name="Oguchi A."/>
        </authorList>
    </citation>
    <scope>NUCLEOTIDE SEQUENCE [LARGE SCALE GENOMIC DNA]</scope>
    <source>
        <strain evidence="5 6">NBRC 13972</strain>
    </source>
</reference>
<evidence type="ECO:0000256" key="3">
    <source>
        <dbReference type="RuleBase" id="RU003476"/>
    </source>
</evidence>
<feature type="domain" description="Nudix hydrolase" evidence="4">
    <location>
        <begin position="1"/>
        <end position="121"/>
    </location>
</feature>
<dbReference type="Pfam" id="PF00293">
    <property type="entry name" value="NUDIX"/>
    <property type="match status" value="1"/>
</dbReference>
<organism evidence="5 6">
    <name type="scientific">Acrocarpospora corrugata</name>
    <dbReference type="NCBI Taxonomy" id="35763"/>
    <lineage>
        <taxon>Bacteria</taxon>
        <taxon>Bacillati</taxon>
        <taxon>Actinomycetota</taxon>
        <taxon>Actinomycetes</taxon>
        <taxon>Streptosporangiales</taxon>
        <taxon>Streptosporangiaceae</taxon>
        <taxon>Acrocarpospora</taxon>
    </lineage>
</organism>